<evidence type="ECO:0000259" key="1">
    <source>
        <dbReference type="Pfam" id="PF01323"/>
    </source>
</evidence>
<keyword evidence="3" id="KW-1185">Reference proteome</keyword>
<dbReference type="OrthoDB" id="9799122at2"/>
<evidence type="ECO:0000313" key="2">
    <source>
        <dbReference type="EMBL" id="TWX69737.1"/>
    </source>
</evidence>
<dbReference type="InterPro" id="IPR036249">
    <property type="entry name" value="Thioredoxin-like_sf"/>
</dbReference>
<dbReference type="Gene3D" id="3.40.30.10">
    <property type="entry name" value="Glutaredoxin"/>
    <property type="match status" value="1"/>
</dbReference>
<proteinExistence type="predicted"/>
<comment type="caution">
    <text evidence="2">The sequence shown here is derived from an EMBL/GenBank/DDBJ whole genome shotgun (WGS) entry which is preliminary data.</text>
</comment>
<sequence length="219" mass="24360">MAAPVVIDYYSDILCVWAWIAQRRIEELNEKLLGKIELRYHYLDIFGDASNKIPNQWQDKGGFSGFSSHVQNAAAPYPDAPINAELWKSVRPHSSANPHLVLKGVELTLGANVSIELALLFRQAFFIEGKDISHLAILFGLIEKAGYKADEVKKSIDDGRAIAALMADYQQAKLLSLKGSPTYIIDNGRQVLYGNVGYRVLLANIEEQLKAPVNEASWC</sequence>
<organism evidence="2 3">
    <name type="scientific">Colwellia demingiae</name>
    <dbReference type="NCBI Taxonomy" id="89401"/>
    <lineage>
        <taxon>Bacteria</taxon>
        <taxon>Pseudomonadati</taxon>
        <taxon>Pseudomonadota</taxon>
        <taxon>Gammaproteobacteria</taxon>
        <taxon>Alteromonadales</taxon>
        <taxon>Colwelliaceae</taxon>
        <taxon>Colwellia</taxon>
    </lineage>
</organism>
<accession>A0A5C6QLW6</accession>
<evidence type="ECO:0000313" key="3">
    <source>
        <dbReference type="Proteomes" id="UP000321822"/>
    </source>
</evidence>
<dbReference type="Proteomes" id="UP000321822">
    <property type="component" value="Unassembled WGS sequence"/>
</dbReference>
<dbReference type="EMBL" id="VOLT01000003">
    <property type="protein sequence ID" value="TWX69737.1"/>
    <property type="molecule type" value="Genomic_DNA"/>
</dbReference>
<dbReference type="InterPro" id="IPR001853">
    <property type="entry name" value="DSBA-like_thioredoxin_dom"/>
</dbReference>
<dbReference type="SUPFAM" id="SSF52833">
    <property type="entry name" value="Thioredoxin-like"/>
    <property type="match status" value="1"/>
</dbReference>
<name>A0A5C6QLW6_9GAMM</name>
<dbReference type="GO" id="GO:0016491">
    <property type="term" value="F:oxidoreductase activity"/>
    <property type="evidence" value="ECO:0007669"/>
    <property type="project" value="InterPro"/>
</dbReference>
<dbReference type="AlphaFoldDB" id="A0A5C6QLW6"/>
<protein>
    <submittedName>
        <fullName evidence="2">Disulfide bond formation protein DsbA</fullName>
    </submittedName>
</protein>
<reference evidence="2 3" key="1">
    <citation type="submission" date="2019-07" db="EMBL/GenBank/DDBJ databases">
        <title>Genomes of sea-ice associated Colwellia species.</title>
        <authorList>
            <person name="Bowman J.P."/>
        </authorList>
    </citation>
    <scope>NUCLEOTIDE SEQUENCE [LARGE SCALE GENOMIC DNA]</scope>
    <source>
        <strain evidence="2 3">ACAM 459</strain>
    </source>
</reference>
<gene>
    <name evidence="2" type="ORF">ESZ36_07260</name>
</gene>
<dbReference type="RefSeq" id="WP_146785646.1">
    <property type="nucleotide sequence ID" value="NZ_VOLT01000003.1"/>
</dbReference>
<dbReference type="PANTHER" id="PTHR13887:SF41">
    <property type="entry name" value="THIOREDOXIN SUPERFAMILY PROTEIN"/>
    <property type="match status" value="1"/>
</dbReference>
<dbReference type="Pfam" id="PF01323">
    <property type="entry name" value="DSBA"/>
    <property type="match status" value="1"/>
</dbReference>
<feature type="domain" description="DSBA-like thioredoxin" evidence="1">
    <location>
        <begin position="6"/>
        <end position="202"/>
    </location>
</feature>
<dbReference type="PANTHER" id="PTHR13887">
    <property type="entry name" value="GLUTATHIONE S-TRANSFERASE KAPPA"/>
    <property type="match status" value="1"/>
</dbReference>